<keyword evidence="4" id="KW-0505">Motor protein</keyword>
<reference evidence="10" key="1">
    <citation type="submission" date="2022-03" db="EMBL/GenBank/DDBJ databases">
        <authorList>
            <person name="Martin C."/>
        </authorList>
    </citation>
    <scope>NUCLEOTIDE SEQUENCE</scope>
</reference>
<comment type="similarity">
    <text evidence="5">Belongs to the TRAFAC class myosin-kinesin ATPase superfamily. Kinesin family.</text>
</comment>
<evidence type="ECO:0000259" key="8">
    <source>
        <dbReference type="PROSITE" id="PS50067"/>
    </source>
</evidence>
<evidence type="ECO:0000313" key="11">
    <source>
        <dbReference type="Proteomes" id="UP000749559"/>
    </source>
</evidence>
<dbReference type="InterPro" id="IPR001752">
    <property type="entry name" value="Kinesin_motor_dom"/>
</dbReference>
<dbReference type="Pfam" id="PF00498">
    <property type="entry name" value="FHA"/>
    <property type="match status" value="1"/>
</dbReference>
<name>A0A8S4PGS0_OWEFU</name>
<organism evidence="10 11">
    <name type="scientific">Owenia fusiformis</name>
    <name type="common">Polychaete worm</name>
    <dbReference type="NCBI Taxonomy" id="6347"/>
    <lineage>
        <taxon>Eukaryota</taxon>
        <taxon>Metazoa</taxon>
        <taxon>Spiralia</taxon>
        <taxon>Lophotrochozoa</taxon>
        <taxon>Annelida</taxon>
        <taxon>Polychaeta</taxon>
        <taxon>Sedentaria</taxon>
        <taxon>Canalipalpata</taxon>
        <taxon>Sabellida</taxon>
        <taxon>Oweniida</taxon>
        <taxon>Oweniidae</taxon>
        <taxon>Owenia</taxon>
    </lineage>
</organism>
<dbReference type="Pfam" id="PF00225">
    <property type="entry name" value="Kinesin"/>
    <property type="match status" value="1"/>
</dbReference>
<evidence type="ECO:0000256" key="4">
    <source>
        <dbReference type="ARBA" id="ARBA00023175"/>
    </source>
</evidence>
<dbReference type="SUPFAM" id="SSF64268">
    <property type="entry name" value="PX domain"/>
    <property type="match status" value="1"/>
</dbReference>
<evidence type="ECO:0000256" key="3">
    <source>
        <dbReference type="ARBA" id="ARBA00023054"/>
    </source>
</evidence>
<evidence type="ECO:0000256" key="1">
    <source>
        <dbReference type="ARBA" id="ARBA00022741"/>
    </source>
</evidence>
<dbReference type="SMART" id="SM00129">
    <property type="entry name" value="KISc"/>
    <property type="match status" value="1"/>
</dbReference>
<feature type="region of interest" description="Disordered" evidence="7">
    <location>
        <begin position="1050"/>
        <end position="1079"/>
    </location>
</feature>
<sequence>MNGIHIYQEKDVICHDYGLAFRPVARGGEFDGSERADATGATGVRLKEGANINRSLVTLGNVISTLADMSVKSGSQKKQLFIPYRDSILTWLLKDSLGGNAKTIMIATISPADVNYAETLSTLRYANRAKDIINKPTVNEDPNVKLIRELRAEISRLKMLLGGNIDQMTTPKVQERLHESEARVKVLTDEWAGKWWEAQTILQEQKTLALRKSGLGVVLDSDLPHLIGIDDDILSTGIMLYHLKEGTTTIGTQDAKVKQDIVLTGLDVEDEHCTIKHSSGVVTLCPLPGGVCIINGTKISEPTKLNQGAVILLGSTNMFRFNHPAEAAKLREEYNNSPSTTNRSLNISRMSLLSQSMTDISRSMGSLDNLALFSPGPDWEQRHQEDVEKLEEKRRHIEELEDQYKTKEDERNLQLETKEEEIKDLTDKLESLQLESEQLRKYAAEIHGSIKTEEEKQRSRSFDLQSQLHCQDEEQVNLEREQDELKTKWDDFERRVLDFEDEIKIAKAELQEKIDDLETEEEKQKRDLEMRLTQIAEREQELEQKVADGEVEQKSRQQLLQWEKSENIRLIAEKEVKLEKLDKDLQDACQRVSEMDDQSKQEMDSELKKVQDALSDITSLEHEVKESFAKKEVEIKNKITKDLKDNQKKLEDKKQGIIAREGSLREQLKNGEFENATEEEKLRKELIRAEVQKVHVLEDEEKLRLKEAEVDRVVHNELKSLEKSQKEELSIIQQEKNKLEDRLKGSVEYIQSAIKKTGETLQEHQSANEVCKHKLVKLNQDYSDMLEEVDKEQQHLKQEKEDLIHAAEAESDRIEGARAEVHMQHEDLEKHMSEEQSNFDSERKLLEEKEQMLNNQEKELSSRVQHTEEQRRKSEEMLLELQQKGDILEQRYDITGRQSSISEQKSSFMDKTEMRKRLDELHKMEELCKKSEQDLEVKRNQFEEERNKELDRIEIEKYKLQEMEHQDRINSLVEQEVKKRLFEEKVQREKQRRIEREKEKRERDEELQKIRLAHKKELERLRKKYELSDNSLPAPSKSNPYASVMTGEKLPQNQNGDVWVPRKGPQAASSMPKRSTSMPNLPIENPIIIDIPSFTMRGYGIDAHYEYEVKVNVLGDSWSVYRRYSRFRELHNTLQHEYIEVGALAFPPKRWFGNRSEKVLSERRVQLENYLRNVIEICRKLPNCPLHATKNKHINKQVLLEFSTFFKKGVFESTKHGTG</sequence>
<dbReference type="GO" id="GO:0007018">
    <property type="term" value="P:microtubule-based movement"/>
    <property type="evidence" value="ECO:0007669"/>
    <property type="project" value="InterPro"/>
</dbReference>
<dbReference type="FunFam" id="3.40.850.10:FF:000167">
    <property type="entry name" value="Uncharacterized protein"/>
    <property type="match status" value="1"/>
</dbReference>
<dbReference type="GO" id="GO:0005524">
    <property type="term" value="F:ATP binding"/>
    <property type="evidence" value="ECO:0007669"/>
    <property type="project" value="UniProtKB-KW"/>
</dbReference>
<dbReference type="GO" id="GO:0035091">
    <property type="term" value="F:phosphatidylinositol binding"/>
    <property type="evidence" value="ECO:0007669"/>
    <property type="project" value="InterPro"/>
</dbReference>
<feature type="region of interest" description="Disordered" evidence="7">
    <location>
        <begin position="986"/>
        <end position="1005"/>
    </location>
</feature>
<dbReference type="GO" id="GO:0003777">
    <property type="term" value="F:microtubule motor activity"/>
    <property type="evidence" value="ECO:0007669"/>
    <property type="project" value="InterPro"/>
</dbReference>
<dbReference type="InterPro" id="IPR001683">
    <property type="entry name" value="PX_dom"/>
</dbReference>
<dbReference type="AlphaFoldDB" id="A0A8S4PGS0"/>
<dbReference type="SUPFAM" id="SSF49879">
    <property type="entry name" value="SMAD/FHA domain"/>
    <property type="match status" value="1"/>
</dbReference>
<dbReference type="Proteomes" id="UP000749559">
    <property type="component" value="Unassembled WGS sequence"/>
</dbReference>
<feature type="domain" description="PX" evidence="9">
    <location>
        <begin position="1085"/>
        <end position="1205"/>
    </location>
</feature>
<evidence type="ECO:0000313" key="10">
    <source>
        <dbReference type="EMBL" id="CAH1792419.1"/>
    </source>
</evidence>
<feature type="region of interest" description="Disordered" evidence="7">
    <location>
        <begin position="452"/>
        <end position="474"/>
    </location>
</feature>
<dbReference type="CDD" id="cd22708">
    <property type="entry name" value="FHA_KIF16"/>
    <property type="match status" value="1"/>
</dbReference>
<feature type="coiled-coil region" evidence="6">
    <location>
        <begin position="380"/>
        <end position="442"/>
    </location>
</feature>
<evidence type="ECO:0000256" key="7">
    <source>
        <dbReference type="SAM" id="MobiDB-lite"/>
    </source>
</evidence>
<dbReference type="Gene3D" id="2.60.200.20">
    <property type="match status" value="1"/>
</dbReference>
<dbReference type="FunFam" id="2.60.200.20:FF:000005">
    <property type="entry name" value="Kinesin family member 16B"/>
    <property type="match status" value="1"/>
</dbReference>
<dbReference type="SUPFAM" id="SSF52540">
    <property type="entry name" value="P-loop containing nucleoside triphosphate hydrolases"/>
    <property type="match status" value="1"/>
</dbReference>
<dbReference type="PROSITE" id="PS50067">
    <property type="entry name" value="KINESIN_MOTOR_2"/>
    <property type="match status" value="1"/>
</dbReference>
<feature type="compositionally biased region" description="Polar residues" evidence="7">
    <location>
        <begin position="1067"/>
        <end position="1079"/>
    </location>
</feature>
<keyword evidence="1" id="KW-0547">Nucleotide-binding</keyword>
<evidence type="ECO:0008006" key="12">
    <source>
        <dbReference type="Google" id="ProtNLM"/>
    </source>
</evidence>
<dbReference type="InterPro" id="IPR000253">
    <property type="entry name" value="FHA_dom"/>
</dbReference>
<keyword evidence="11" id="KW-1185">Reference proteome</keyword>
<dbReference type="Gene3D" id="3.40.850.10">
    <property type="entry name" value="Kinesin motor domain"/>
    <property type="match status" value="1"/>
</dbReference>
<dbReference type="OrthoDB" id="3176171at2759"/>
<dbReference type="SMART" id="SM00312">
    <property type="entry name" value="PX"/>
    <property type="match status" value="1"/>
</dbReference>
<proteinExistence type="inferred from homology"/>
<evidence type="ECO:0000256" key="6">
    <source>
        <dbReference type="SAM" id="Coils"/>
    </source>
</evidence>
<evidence type="ECO:0000256" key="2">
    <source>
        <dbReference type="ARBA" id="ARBA00022840"/>
    </source>
</evidence>
<feature type="compositionally biased region" description="Basic and acidic residues" evidence="7">
    <location>
        <begin position="452"/>
        <end position="461"/>
    </location>
</feature>
<dbReference type="InterPro" id="IPR008984">
    <property type="entry name" value="SMAD_FHA_dom_sf"/>
</dbReference>
<keyword evidence="2" id="KW-0067">ATP-binding</keyword>
<feature type="coiled-coil region" evidence="6">
    <location>
        <begin position="775"/>
        <end position="891"/>
    </location>
</feature>
<dbReference type="InterPro" id="IPR036961">
    <property type="entry name" value="Kinesin_motor_dom_sf"/>
</dbReference>
<dbReference type="PANTHER" id="PTHR47117">
    <property type="entry name" value="STAR-RELATED LIPID TRANSFER PROTEIN 9"/>
    <property type="match status" value="1"/>
</dbReference>
<dbReference type="PANTHER" id="PTHR47117:SF6">
    <property type="entry name" value="KINESIN-LIKE PROTEIN KIF16B"/>
    <property type="match status" value="1"/>
</dbReference>
<accession>A0A8S4PGS0</accession>
<dbReference type="PROSITE" id="PS50195">
    <property type="entry name" value="PX"/>
    <property type="match status" value="1"/>
</dbReference>
<dbReference type="CDD" id="cd06874">
    <property type="entry name" value="PX_KIF16B_SNX23"/>
    <property type="match status" value="1"/>
</dbReference>
<feature type="domain" description="Kinesin motor" evidence="8">
    <location>
        <begin position="1"/>
        <end position="132"/>
    </location>
</feature>
<dbReference type="InterPro" id="IPR027417">
    <property type="entry name" value="P-loop_NTPase"/>
</dbReference>
<protein>
    <recommendedName>
        <fullName evidence="12">Kinesin-like protein KIF16B</fullName>
    </recommendedName>
</protein>
<dbReference type="GO" id="GO:0008017">
    <property type="term" value="F:microtubule binding"/>
    <property type="evidence" value="ECO:0007669"/>
    <property type="project" value="InterPro"/>
</dbReference>
<dbReference type="EMBL" id="CAIIXF020000008">
    <property type="protein sequence ID" value="CAH1792419.1"/>
    <property type="molecule type" value="Genomic_DNA"/>
</dbReference>
<gene>
    <name evidence="10" type="ORF">OFUS_LOCUS17381</name>
</gene>
<dbReference type="Pfam" id="PF00787">
    <property type="entry name" value="PX"/>
    <property type="match status" value="1"/>
</dbReference>
<keyword evidence="3 6" id="KW-0175">Coiled coil</keyword>
<evidence type="ECO:0000259" key="9">
    <source>
        <dbReference type="PROSITE" id="PS50195"/>
    </source>
</evidence>
<dbReference type="Gene3D" id="3.30.1520.10">
    <property type="entry name" value="Phox-like domain"/>
    <property type="match status" value="1"/>
</dbReference>
<comment type="caution">
    <text evidence="10">The sequence shown here is derived from an EMBL/GenBank/DDBJ whole genome shotgun (WGS) entry which is preliminary data.</text>
</comment>
<dbReference type="PRINTS" id="PR00380">
    <property type="entry name" value="KINESINHEAVY"/>
</dbReference>
<comment type="caution">
    <text evidence="5">Lacks conserved residue(s) required for the propagation of feature annotation.</text>
</comment>
<evidence type="ECO:0000256" key="5">
    <source>
        <dbReference type="PROSITE-ProRule" id="PRU00283"/>
    </source>
</evidence>
<dbReference type="InterPro" id="IPR036871">
    <property type="entry name" value="PX_dom_sf"/>
</dbReference>